<evidence type="ECO:0008006" key="4">
    <source>
        <dbReference type="Google" id="ProtNLM"/>
    </source>
</evidence>
<organism evidence="2 3">
    <name type="scientific">Aspergillus clavatus (strain ATCC 1007 / CBS 513.65 / DSM 816 / NCTC 3887 / NRRL 1 / QM 1276 / 107)</name>
    <dbReference type="NCBI Taxonomy" id="344612"/>
    <lineage>
        <taxon>Eukaryota</taxon>
        <taxon>Fungi</taxon>
        <taxon>Dikarya</taxon>
        <taxon>Ascomycota</taxon>
        <taxon>Pezizomycotina</taxon>
        <taxon>Eurotiomycetes</taxon>
        <taxon>Eurotiomycetidae</taxon>
        <taxon>Eurotiales</taxon>
        <taxon>Aspergillaceae</taxon>
        <taxon>Aspergillus</taxon>
        <taxon>Aspergillus subgen. Fumigati</taxon>
    </lineage>
</organism>
<feature type="compositionally biased region" description="Pro residues" evidence="1">
    <location>
        <begin position="394"/>
        <end position="403"/>
    </location>
</feature>
<feature type="compositionally biased region" description="Pro residues" evidence="1">
    <location>
        <begin position="164"/>
        <end position="174"/>
    </location>
</feature>
<dbReference type="AlphaFoldDB" id="A1CNF5"/>
<feature type="compositionally biased region" description="Polar residues" evidence="1">
    <location>
        <begin position="270"/>
        <end position="293"/>
    </location>
</feature>
<feature type="region of interest" description="Disordered" evidence="1">
    <location>
        <begin position="221"/>
        <end position="409"/>
    </location>
</feature>
<dbReference type="EMBL" id="DS027059">
    <property type="protein sequence ID" value="EAW07176.1"/>
    <property type="molecule type" value="Genomic_DNA"/>
</dbReference>
<dbReference type="Proteomes" id="UP000006701">
    <property type="component" value="Unassembled WGS sequence"/>
</dbReference>
<dbReference type="KEGG" id="act:ACLA_018800"/>
<feature type="compositionally biased region" description="Basic and acidic residues" evidence="1">
    <location>
        <begin position="294"/>
        <end position="318"/>
    </location>
</feature>
<accession>A1CNF5</accession>
<dbReference type="OrthoDB" id="3357271at2759"/>
<dbReference type="eggNOG" id="ENOG502RRXM">
    <property type="taxonomic scope" value="Eukaryota"/>
</dbReference>
<protein>
    <recommendedName>
        <fullName evidence="4">Glyceraldehyde 3-phosphate dehydrogenase</fullName>
    </recommendedName>
</protein>
<feature type="compositionally biased region" description="Low complexity" evidence="1">
    <location>
        <begin position="97"/>
        <end position="116"/>
    </location>
</feature>
<evidence type="ECO:0000313" key="2">
    <source>
        <dbReference type="EMBL" id="EAW07176.1"/>
    </source>
</evidence>
<dbReference type="VEuPathDB" id="FungiDB:ACLA_018800"/>
<dbReference type="HOGENOM" id="CLU_036511_0_0_1"/>
<sequence length="409" mass="43395">MSGLRGVMKDGWHPKGKSGGKESWRGDFKGINQVAGWMGKGKDKDSAGEEHVSRPLSSLKDPSTFGPPPKRVGTSGSATGISQPTPDRRGLGAPLPQEQIQQQHMRQQQQSEQGQVEQEEAQRPAAPALPYRANTTGLNTEHLPPPPVRRMHSPASSVSSASPRPVPSVPPRIPPRVNSTTTPSHSATPPPAYSPPSEQAAEGFLNQGAVSRLSNAGVSVPALGIGQDRSGPGSASQAIPVNELQAHFSQLRTSSSQSSQAPSPPVRGDASQSQSGISPVSGTHAQGARSTVNDFRERHNDKLQAGKERVHEFNDKYKISQRFNSFVDEKRSANTSISSKQFQPPPAPPHPNRSQPPSSESVNLEGLIQRKGPPPPPPPKKAAMRSTPVNAPSPSSPAPPPLPLSTKPR</sequence>
<keyword evidence="3" id="KW-1185">Reference proteome</keyword>
<dbReference type="OMA" id="MKNGWHP"/>
<feature type="compositionally biased region" description="Low complexity" evidence="1">
    <location>
        <begin position="153"/>
        <end position="163"/>
    </location>
</feature>
<evidence type="ECO:0000313" key="3">
    <source>
        <dbReference type="Proteomes" id="UP000006701"/>
    </source>
</evidence>
<dbReference type="GeneID" id="4701620"/>
<feature type="compositionally biased region" description="Low complexity" evidence="1">
    <location>
        <begin position="249"/>
        <end position="261"/>
    </location>
</feature>
<feature type="compositionally biased region" description="Low complexity" evidence="1">
    <location>
        <begin position="175"/>
        <end position="187"/>
    </location>
</feature>
<evidence type="ECO:0000256" key="1">
    <source>
        <dbReference type="SAM" id="MobiDB-lite"/>
    </source>
</evidence>
<feature type="compositionally biased region" description="Basic and acidic residues" evidence="1">
    <location>
        <begin position="40"/>
        <end position="53"/>
    </location>
</feature>
<proteinExistence type="predicted"/>
<name>A1CNF5_ASPCL</name>
<feature type="compositionally biased region" description="Polar residues" evidence="1">
    <location>
        <begin position="74"/>
        <end position="85"/>
    </location>
</feature>
<gene>
    <name evidence="2" type="ORF">ACLA_018800</name>
</gene>
<feature type="region of interest" description="Disordered" evidence="1">
    <location>
        <begin position="1"/>
        <end position="208"/>
    </location>
</feature>
<dbReference type="RefSeq" id="XP_001268602.1">
    <property type="nucleotide sequence ID" value="XM_001268601.1"/>
</dbReference>
<feature type="compositionally biased region" description="Basic and acidic residues" evidence="1">
    <location>
        <begin position="7"/>
        <end position="28"/>
    </location>
</feature>
<reference evidence="2 3" key="1">
    <citation type="journal article" date="2008" name="PLoS Genet.">
        <title>Genomic islands in the pathogenic filamentous fungus Aspergillus fumigatus.</title>
        <authorList>
            <person name="Fedorova N.D."/>
            <person name="Khaldi N."/>
            <person name="Joardar V.S."/>
            <person name="Maiti R."/>
            <person name="Amedeo P."/>
            <person name="Anderson M.J."/>
            <person name="Crabtree J."/>
            <person name="Silva J.C."/>
            <person name="Badger J.H."/>
            <person name="Albarraq A."/>
            <person name="Angiuoli S."/>
            <person name="Bussey H."/>
            <person name="Bowyer P."/>
            <person name="Cotty P.J."/>
            <person name="Dyer P.S."/>
            <person name="Egan A."/>
            <person name="Galens K."/>
            <person name="Fraser-Liggett C.M."/>
            <person name="Haas B.J."/>
            <person name="Inman J.M."/>
            <person name="Kent R."/>
            <person name="Lemieux S."/>
            <person name="Malavazi I."/>
            <person name="Orvis J."/>
            <person name="Roemer T."/>
            <person name="Ronning C.M."/>
            <person name="Sundaram J.P."/>
            <person name="Sutton G."/>
            <person name="Turner G."/>
            <person name="Venter J.C."/>
            <person name="White O.R."/>
            <person name="Whitty B.R."/>
            <person name="Youngman P."/>
            <person name="Wolfe K.H."/>
            <person name="Goldman G.H."/>
            <person name="Wortman J.R."/>
            <person name="Jiang B."/>
            <person name="Denning D.W."/>
            <person name="Nierman W.C."/>
        </authorList>
    </citation>
    <scope>NUCLEOTIDE SEQUENCE [LARGE SCALE GENOMIC DNA]</scope>
    <source>
        <strain evidence="3">ATCC 1007 / CBS 513.65 / DSM 816 / NCTC 3887 / NRRL 1</strain>
    </source>
</reference>